<feature type="chain" id="PRO_5020673551" evidence="1">
    <location>
        <begin position="28"/>
        <end position="139"/>
    </location>
</feature>
<protein>
    <submittedName>
        <fullName evidence="2">Uncharacterized protein</fullName>
    </submittedName>
</protein>
<evidence type="ECO:0000313" key="3">
    <source>
        <dbReference type="Proteomes" id="UP000297245"/>
    </source>
</evidence>
<sequence length="139" mass="15745">MLPVRPLASRMLMLLKLLLLGLGLGQGASEAREWLWPQKPIRKWMRSKEGEDPKVKRRSVWTDVGVVAEGGARTTSGRSIRSNAGRRYKKGGRMLNLGKNEDREKVWKRTVCAHIADVWVVNGLLLLSQKTLNGREKIM</sequence>
<keyword evidence="3" id="KW-1185">Reference proteome</keyword>
<evidence type="ECO:0000256" key="1">
    <source>
        <dbReference type="SAM" id="SignalP"/>
    </source>
</evidence>
<accession>A0A4V4HB10</accession>
<keyword evidence="1" id="KW-0732">Signal</keyword>
<proteinExistence type="predicted"/>
<dbReference type="Proteomes" id="UP000297245">
    <property type="component" value="Unassembled WGS sequence"/>
</dbReference>
<reference evidence="2 3" key="1">
    <citation type="journal article" date="2019" name="Nat. Ecol. Evol.">
        <title>Megaphylogeny resolves global patterns of mushroom evolution.</title>
        <authorList>
            <person name="Varga T."/>
            <person name="Krizsan K."/>
            <person name="Foldi C."/>
            <person name="Dima B."/>
            <person name="Sanchez-Garcia M."/>
            <person name="Sanchez-Ramirez S."/>
            <person name="Szollosi G.J."/>
            <person name="Szarkandi J.G."/>
            <person name="Papp V."/>
            <person name="Albert L."/>
            <person name="Andreopoulos W."/>
            <person name="Angelini C."/>
            <person name="Antonin V."/>
            <person name="Barry K.W."/>
            <person name="Bougher N.L."/>
            <person name="Buchanan P."/>
            <person name="Buyck B."/>
            <person name="Bense V."/>
            <person name="Catcheside P."/>
            <person name="Chovatia M."/>
            <person name="Cooper J."/>
            <person name="Damon W."/>
            <person name="Desjardin D."/>
            <person name="Finy P."/>
            <person name="Geml J."/>
            <person name="Haridas S."/>
            <person name="Hughes K."/>
            <person name="Justo A."/>
            <person name="Karasinski D."/>
            <person name="Kautmanova I."/>
            <person name="Kiss B."/>
            <person name="Kocsube S."/>
            <person name="Kotiranta H."/>
            <person name="LaButti K.M."/>
            <person name="Lechner B.E."/>
            <person name="Liimatainen K."/>
            <person name="Lipzen A."/>
            <person name="Lukacs Z."/>
            <person name="Mihaltcheva S."/>
            <person name="Morgado L.N."/>
            <person name="Niskanen T."/>
            <person name="Noordeloos M.E."/>
            <person name="Ohm R.A."/>
            <person name="Ortiz-Santana B."/>
            <person name="Ovrebo C."/>
            <person name="Racz N."/>
            <person name="Riley R."/>
            <person name="Savchenko A."/>
            <person name="Shiryaev A."/>
            <person name="Soop K."/>
            <person name="Spirin V."/>
            <person name="Szebenyi C."/>
            <person name="Tomsovsky M."/>
            <person name="Tulloss R.E."/>
            <person name="Uehling J."/>
            <person name="Grigoriev I.V."/>
            <person name="Vagvolgyi C."/>
            <person name="Papp T."/>
            <person name="Martin F.M."/>
            <person name="Miettinen O."/>
            <person name="Hibbett D.S."/>
            <person name="Nagy L.G."/>
        </authorList>
    </citation>
    <scope>NUCLEOTIDE SEQUENCE [LARGE SCALE GENOMIC DNA]</scope>
    <source>
        <strain evidence="2 3">CBS 962.96</strain>
    </source>
</reference>
<dbReference type="AlphaFoldDB" id="A0A4V4HB10"/>
<evidence type="ECO:0000313" key="2">
    <source>
        <dbReference type="EMBL" id="THU77575.1"/>
    </source>
</evidence>
<name>A0A4V4HB10_DENBC</name>
<dbReference type="EMBL" id="ML180398">
    <property type="protein sequence ID" value="THU77575.1"/>
    <property type="molecule type" value="Genomic_DNA"/>
</dbReference>
<feature type="signal peptide" evidence="1">
    <location>
        <begin position="1"/>
        <end position="27"/>
    </location>
</feature>
<organism evidence="2 3">
    <name type="scientific">Dendrothele bispora (strain CBS 962.96)</name>
    <dbReference type="NCBI Taxonomy" id="1314807"/>
    <lineage>
        <taxon>Eukaryota</taxon>
        <taxon>Fungi</taxon>
        <taxon>Dikarya</taxon>
        <taxon>Basidiomycota</taxon>
        <taxon>Agaricomycotina</taxon>
        <taxon>Agaricomycetes</taxon>
        <taxon>Agaricomycetidae</taxon>
        <taxon>Agaricales</taxon>
        <taxon>Agaricales incertae sedis</taxon>
        <taxon>Dendrothele</taxon>
    </lineage>
</organism>
<gene>
    <name evidence="2" type="ORF">K435DRAFT_812328</name>
</gene>